<dbReference type="Proteomes" id="UP000012019">
    <property type="component" value="Unassembled WGS sequence"/>
</dbReference>
<dbReference type="EMBL" id="APHR01000077">
    <property type="protein sequence ID" value="EMR12031.1"/>
    <property type="molecule type" value="Genomic_DNA"/>
</dbReference>
<name>M7NXV1_9GAMM</name>
<reference evidence="1 2" key="1">
    <citation type="journal article" date="2013" name="Genome Announc.">
        <title>Draft Genome Sequence of Methylophaga lonarensis MPLT, a Haloalkaliphilic (Non-Methane-Utilizing) Methylotroph.</title>
        <authorList>
            <person name="Shetty S.A."/>
            <person name="Marathe N.P."/>
            <person name="Munot H."/>
            <person name="Antony C.P."/>
            <person name="Dhotre D.P."/>
            <person name="Murrell J.C."/>
            <person name="Shouche Y.S."/>
        </authorList>
    </citation>
    <scope>NUCLEOTIDE SEQUENCE [LARGE SCALE GENOMIC DNA]</scope>
    <source>
        <strain evidence="1 2">MPL</strain>
    </source>
</reference>
<protein>
    <recommendedName>
        <fullName evidence="3">DUF3144 domain-containing protein</fullName>
    </recommendedName>
</protein>
<evidence type="ECO:0000313" key="2">
    <source>
        <dbReference type="Proteomes" id="UP000012019"/>
    </source>
</evidence>
<dbReference type="STRING" id="1286106.MPL1_12578"/>
<gene>
    <name evidence="1" type="ORF">MPL1_12578</name>
</gene>
<evidence type="ECO:0000313" key="1">
    <source>
        <dbReference type="EMBL" id="EMR12031.1"/>
    </source>
</evidence>
<sequence>MLYLTVYGGVYSDLFFAAAHRPAIFRVSNPMSEVPKEFFDRADEFIKIANQHMQQGVEAGQVSAAFMYGLARYSAWFTASGWTNGQDMAKARDETVEFFVNEYRRMLELNMDDYIQNFDTYVEASQQLGAASKGA</sequence>
<dbReference type="Gene3D" id="1.10.287.3020">
    <property type="match status" value="1"/>
</dbReference>
<dbReference type="AlphaFoldDB" id="M7NXV1"/>
<comment type="caution">
    <text evidence="1">The sequence shown here is derived from an EMBL/GenBank/DDBJ whole genome shotgun (WGS) entry which is preliminary data.</text>
</comment>
<dbReference type="Pfam" id="PF11342">
    <property type="entry name" value="DUF3144"/>
    <property type="match status" value="1"/>
</dbReference>
<dbReference type="PATRIC" id="fig|1286106.3.peg.2512"/>
<accession>M7NXV1</accession>
<keyword evidence="2" id="KW-1185">Reference proteome</keyword>
<proteinExistence type="predicted"/>
<organism evidence="1 2">
    <name type="scientific">Methylophaga lonarensis MPL</name>
    <dbReference type="NCBI Taxonomy" id="1286106"/>
    <lineage>
        <taxon>Bacteria</taxon>
        <taxon>Pseudomonadati</taxon>
        <taxon>Pseudomonadota</taxon>
        <taxon>Gammaproteobacteria</taxon>
        <taxon>Thiotrichales</taxon>
        <taxon>Piscirickettsiaceae</taxon>
        <taxon>Methylophaga</taxon>
    </lineage>
</organism>
<dbReference type="InterPro" id="IPR021490">
    <property type="entry name" value="DUF3144"/>
</dbReference>
<dbReference type="eggNOG" id="ENOG5032ZQ3">
    <property type="taxonomic scope" value="Bacteria"/>
</dbReference>
<evidence type="ECO:0008006" key="3">
    <source>
        <dbReference type="Google" id="ProtNLM"/>
    </source>
</evidence>